<dbReference type="Proteomes" id="UP000186922">
    <property type="component" value="Unassembled WGS sequence"/>
</dbReference>
<gene>
    <name evidence="1" type="primary">RvY_04420-1</name>
    <name evidence="1" type="synonym">RvY_04420.1</name>
    <name evidence="1" type="ORF">RvY_04420</name>
</gene>
<dbReference type="AlphaFoldDB" id="A0A1D1URM3"/>
<dbReference type="Gene3D" id="2.170.270.10">
    <property type="entry name" value="SET domain"/>
    <property type="match status" value="1"/>
</dbReference>
<keyword evidence="2" id="KW-1185">Reference proteome</keyword>
<dbReference type="InterPro" id="IPR046341">
    <property type="entry name" value="SET_dom_sf"/>
</dbReference>
<name>A0A1D1URM3_RAMVA</name>
<reference evidence="1 2" key="1">
    <citation type="journal article" date="2016" name="Nat. Commun.">
        <title>Extremotolerant tardigrade genome and improved radiotolerance of human cultured cells by tardigrade-unique protein.</title>
        <authorList>
            <person name="Hashimoto T."/>
            <person name="Horikawa D.D."/>
            <person name="Saito Y."/>
            <person name="Kuwahara H."/>
            <person name="Kozuka-Hata H."/>
            <person name="Shin-I T."/>
            <person name="Minakuchi Y."/>
            <person name="Ohishi K."/>
            <person name="Motoyama A."/>
            <person name="Aizu T."/>
            <person name="Enomoto A."/>
            <person name="Kondo K."/>
            <person name="Tanaka S."/>
            <person name="Hara Y."/>
            <person name="Koshikawa S."/>
            <person name="Sagara H."/>
            <person name="Miura T."/>
            <person name="Yokobori S."/>
            <person name="Miyagawa K."/>
            <person name="Suzuki Y."/>
            <person name="Kubo T."/>
            <person name="Oyama M."/>
            <person name="Kohara Y."/>
            <person name="Fujiyama A."/>
            <person name="Arakawa K."/>
            <person name="Katayama T."/>
            <person name="Toyoda A."/>
            <person name="Kunieda T."/>
        </authorList>
    </citation>
    <scope>NUCLEOTIDE SEQUENCE [LARGE SCALE GENOMIC DNA]</scope>
    <source>
        <strain evidence="1 2">YOKOZUNA-1</strain>
    </source>
</reference>
<evidence type="ECO:0000313" key="2">
    <source>
        <dbReference type="Proteomes" id="UP000186922"/>
    </source>
</evidence>
<comment type="caution">
    <text evidence="1">The sequence shown here is derived from an EMBL/GenBank/DDBJ whole genome shotgun (WGS) entry which is preliminary data.</text>
</comment>
<protein>
    <recommendedName>
        <fullName evidence="3">SET domain-containing protein</fullName>
    </recommendedName>
</protein>
<dbReference type="SUPFAM" id="SSF82199">
    <property type="entry name" value="SET domain"/>
    <property type="match status" value="1"/>
</dbReference>
<evidence type="ECO:0000313" key="1">
    <source>
        <dbReference type="EMBL" id="GAU92324.1"/>
    </source>
</evidence>
<organism evidence="1 2">
    <name type="scientific">Ramazzottius varieornatus</name>
    <name type="common">Water bear</name>
    <name type="synonym">Tardigrade</name>
    <dbReference type="NCBI Taxonomy" id="947166"/>
    <lineage>
        <taxon>Eukaryota</taxon>
        <taxon>Metazoa</taxon>
        <taxon>Ecdysozoa</taxon>
        <taxon>Tardigrada</taxon>
        <taxon>Eutardigrada</taxon>
        <taxon>Parachela</taxon>
        <taxon>Hypsibioidea</taxon>
        <taxon>Ramazzottiidae</taxon>
        <taxon>Ramazzottius</taxon>
    </lineage>
</organism>
<accession>A0A1D1URM3</accession>
<proteinExistence type="predicted"/>
<dbReference type="EMBL" id="BDGG01000002">
    <property type="protein sequence ID" value="GAU92324.1"/>
    <property type="molecule type" value="Genomic_DNA"/>
</dbReference>
<evidence type="ECO:0008006" key="3">
    <source>
        <dbReference type="Google" id="ProtNLM"/>
    </source>
</evidence>
<sequence>MCNVELPTNRVLCIYAGELIDKDMKERRQREMGRGHVRIKQMTDGTLTDAEIVRNFGAEMNHAHDPVANCTAEEFSLHQTSDVKVKTSRNRNAKKKNLERDIKVSLIKTNRPIPARTELTWNYGNDAENIFGGAVCLCAAPKCVVAQAALNSQKP</sequence>